<gene>
    <name evidence="2" type="ORF">ACFSTE_00105</name>
</gene>
<comment type="caution">
    <text evidence="2">The sequence shown here is derived from an EMBL/GenBank/DDBJ whole genome shotgun (WGS) entry which is preliminary data.</text>
</comment>
<dbReference type="GO" id="GO:0016746">
    <property type="term" value="F:acyltransferase activity"/>
    <property type="evidence" value="ECO:0007669"/>
    <property type="project" value="UniProtKB-KW"/>
</dbReference>
<feature type="domain" description="N-acetyltransferase" evidence="1">
    <location>
        <begin position="10"/>
        <end position="173"/>
    </location>
</feature>
<dbReference type="InterPro" id="IPR051531">
    <property type="entry name" value="N-acetyltransferase"/>
</dbReference>
<dbReference type="PANTHER" id="PTHR43792">
    <property type="entry name" value="GNAT FAMILY, PUTATIVE (AFU_ORTHOLOGUE AFUA_3G00765)-RELATED-RELATED"/>
    <property type="match status" value="1"/>
</dbReference>
<evidence type="ECO:0000313" key="3">
    <source>
        <dbReference type="Proteomes" id="UP001597459"/>
    </source>
</evidence>
<proteinExistence type="predicted"/>
<evidence type="ECO:0000259" key="1">
    <source>
        <dbReference type="PROSITE" id="PS51186"/>
    </source>
</evidence>
<name>A0ABW5N272_9FLAO</name>
<organism evidence="2 3">
    <name type="scientific">Aquimarina hainanensis</name>
    <dbReference type="NCBI Taxonomy" id="1578017"/>
    <lineage>
        <taxon>Bacteria</taxon>
        <taxon>Pseudomonadati</taxon>
        <taxon>Bacteroidota</taxon>
        <taxon>Flavobacteriia</taxon>
        <taxon>Flavobacteriales</taxon>
        <taxon>Flavobacteriaceae</taxon>
        <taxon>Aquimarina</taxon>
    </lineage>
</organism>
<evidence type="ECO:0000313" key="2">
    <source>
        <dbReference type="EMBL" id="MFD2589211.1"/>
    </source>
</evidence>
<dbReference type="InterPro" id="IPR016181">
    <property type="entry name" value="Acyl_CoA_acyltransferase"/>
</dbReference>
<dbReference type="InterPro" id="IPR000182">
    <property type="entry name" value="GNAT_dom"/>
</dbReference>
<accession>A0ABW5N272</accession>
<dbReference type="SUPFAM" id="SSF55729">
    <property type="entry name" value="Acyl-CoA N-acyltransferases (Nat)"/>
    <property type="match status" value="1"/>
</dbReference>
<dbReference type="PANTHER" id="PTHR43792:SF16">
    <property type="entry name" value="N-ACETYLTRANSFERASE DOMAIN-CONTAINING PROTEIN"/>
    <property type="match status" value="1"/>
</dbReference>
<keyword evidence="2" id="KW-0012">Acyltransferase</keyword>
<dbReference type="EC" id="2.3.-.-" evidence="2"/>
<keyword evidence="2" id="KW-0808">Transferase</keyword>
<dbReference type="Gene3D" id="3.40.630.30">
    <property type="match status" value="1"/>
</dbReference>
<reference evidence="3" key="1">
    <citation type="journal article" date="2019" name="Int. J. Syst. Evol. Microbiol.">
        <title>The Global Catalogue of Microorganisms (GCM) 10K type strain sequencing project: providing services to taxonomists for standard genome sequencing and annotation.</title>
        <authorList>
            <consortium name="The Broad Institute Genomics Platform"/>
            <consortium name="The Broad Institute Genome Sequencing Center for Infectious Disease"/>
            <person name="Wu L."/>
            <person name="Ma J."/>
        </authorList>
    </citation>
    <scope>NUCLEOTIDE SEQUENCE [LARGE SCALE GENOMIC DNA]</scope>
    <source>
        <strain evidence="3">KCTC 42423</strain>
    </source>
</reference>
<dbReference type="EMBL" id="JBHULX010000001">
    <property type="protein sequence ID" value="MFD2589211.1"/>
    <property type="molecule type" value="Genomic_DNA"/>
</dbReference>
<protein>
    <submittedName>
        <fullName evidence="2">GNAT family N-acetyltransferase</fullName>
        <ecNumber evidence="2">2.3.-.-</ecNumber>
    </submittedName>
</protein>
<keyword evidence="3" id="KW-1185">Reference proteome</keyword>
<dbReference type="PROSITE" id="PS51186">
    <property type="entry name" value="GNAT"/>
    <property type="match status" value="1"/>
</dbReference>
<sequence>MKIHIETTRFILRDLEMTDAPGIFDLDSDPDVHEYLGKKPIQTIKEAEETILFIRNQYKENGIGRWAIIDKSTRDFIGWAGIKYEQTLRKGISYYDLGYRLRKKYWGKGIASETAKEAVKYGFEQLGVQEIFAAADIANIGSNKVLIKTGLSLIETFDLDGIPHNWYTIHKQTWDIHKNTAHP</sequence>
<dbReference type="Pfam" id="PF13302">
    <property type="entry name" value="Acetyltransf_3"/>
    <property type="match status" value="1"/>
</dbReference>
<dbReference type="RefSeq" id="WP_176028164.1">
    <property type="nucleotide sequence ID" value="NZ_JBHSJV010000001.1"/>
</dbReference>
<dbReference type="Proteomes" id="UP001597459">
    <property type="component" value="Unassembled WGS sequence"/>
</dbReference>